<keyword evidence="2" id="KW-1185">Reference proteome</keyword>
<gene>
    <name evidence="1" type="ORF">GCM10017577_50550</name>
</gene>
<dbReference type="EMBL" id="BSFQ01000026">
    <property type="protein sequence ID" value="GLL13910.1"/>
    <property type="molecule type" value="Genomic_DNA"/>
</dbReference>
<dbReference type="AlphaFoldDB" id="A0A9W6L8H4"/>
<proteinExistence type="predicted"/>
<organism evidence="1 2">
    <name type="scientific">Pseudonocardia halophobica</name>
    <dbReference type="NCBI Taxonomy" id="29401"/>
    <lineage>
        <taxon>Bacteria</taxon>
        <taxon>Bacillati</taxon>
        <taxon>Actinomycetota</taxon>
        <taxon>Actinomycetes</taxon>
        <taxon>Pseudonocardiales</taxon>
        <taxon>Pseudonocardiaceae</taxon>
        <taxon>Pseudonocardia</taxon>
    </lineage>
</organism>
<reference evidence="1" key="1">
    <citation type="journal article" date="2014" name="Int. J. Syst. Evol. Microbiol.">
        <title>Complete genome sequence of Corynebacterium casei LMG S-19264T (=DSM 44701T), isolated from a smear-ripened cheese.</title>
        <authorList>
            <consortium name="US DOE Joint Genome Institute (JGI-PGF)"/>
            <person name="Walter F."/>
            <person name="Albersmeier A."/>
            <person name="Kalinowski J."/>
            <person name="Ruckert C."/>
        </authorList>
    </citation>
    <scope>NUCLEOTIDE SEQUENCE</scope>
    <source>
        <strain evidence="1">VKM Ac-1069</strain>
    </source>
</reference>
<sequence length="90" mass="9677">MGRADVITMLGVPVTLTSSASDGRLAVHDQSRLRGAARHARLVLPGTIGEVIARELTAYADFGRRFQNDPLIDRLAQEVLAIRPPGSRSA</sequence>
<evidence type="ECO:0000313" key="1">
    <source>
        <dbReference type="EMBL" id="GLL13910.1"/>
    </source>
</evidence>
<evidence type="ECO:0000313" key="2">
    <source>
        <dbReference type="Proteomes" id="UP001143463"/>
    </source>
</evidence>
<comment type="caution">
    <text evidence="1">The sequence shown here is derived from an EMBL/GenBank/DDBJ whole genome shotgun (WGS) entry which is preliminary data.</text>
</comment>
<name>A0A9W6L8H4_9PSEU</name>
<dbReference type="Proteomes" id="UP001143463">
    <property type="component" value="Unassembled WGS sequence"/>
</dbReference>
<protein>
    <submittedName>
        <fullName evidence="1">Uncharacterized protein</fullName>
    </submittedName>
</protein>
<reference evidence="1" key="2">
    <citation type="submission" date="2023-01" db="EMBL/GenBank/DDBJ databases">
        <authorList>
            <person name="Sun Q."/>
            <person name="Evtushenko L."/>
        </authorList>
    </citation>
    <scope>NUCLEOTIDE SEQUENCE</scope>
    <source>
        <strain evidence="1">VKM Ac-1069</strain>
    </source>
</reference>
<accession>A0A9W6L8H4</accession>